<gene>
    <name evidence="2" type="ORF">g.18185</name>
</gene>
<reference evidence="2" key="1">
    <citation type="submission" date="2015-09" db="EMBL/GenBank/DDBJ databases">
        <title>De novo assembly of Pectinophora gossypiella (Pink Bollworm) gut transcriptome.</title>
        <authorList>
            <person name="Tassone E.E."/>
        </authorList>
    </citation>
    <scope>NUCLEOTIDE SEQUENCE</scope>
</reference>
<feature type="non-terminal residue" evidence="2">
    <location>
        <position position="1"/>
    </location>
</feature>
<name>A0A1E1W623_PECGO</name>
<keyword evidence="1" id="KW-0472">Membrane</keyword>
<keyword evidence="1" id="KW-1133">Transmembrane helix</keyword>
<sequence length="117" mass="13301">SQFAVFPCNSEHEHDRMKCKIVTLLFVFLIIHTQAAFVKRDVTLVPSNQKPNVLESFQLNLEEFRKCLDQSLAKSLSDVNEKQLQPVFAVVGDSLNRVSKAFDDLTAPSSKLRHNEN</sequence>
<dbReference type="AlphaFoldDB" id="A0A1E1W623"/>
<feature type="transmembrane region" description="Helical" evidence="1">
    <location>
        <begin position="21"/>
        <end position="38"/>
    </location>
</feature>
<proteinExistence type="predicted"/>
<organism evidence="2">
    <name type="scientific">Pectinophora gossypiella</name>
    <name type="common">Cotton pink bollworm</name>
    <name type="synonym">Depressaria gossypiella</name>
    <dbReference type="NCBI Taxonomy" id="13191"/>
    <lineage>
        <taxon>Eukaryota</taxon>
        <taxon>Metazoa</taxon>
        <taxon>Ecdysozoa</taxon>
        <taxon>Arthropoda</taxon>
        <taxon>Hexapoda</taxon>
        <taxon>Insecta</taxon>
        <taxon>Pterygota</taxon>
        <taxon>Neoptera</taxon>
        <taxon>Endopterygota</taxon>
        <taxon>Lepidoptera</taxon>
        <taxon>Glossata</taxon>
        <taxon>Ditrysia</taxon>
        <taxon>Gelechioidea</taxon>
        <taxon>Gelechiidae</taxon>
        <taxon>Apatetrinae</taxon>
        <taxon>Pectinophora</taxon>
    </lineage>
</organism>
<accession>A0A1E1W623</accession>
<evidence type="ECO:0000313" key="2">
    <source>
        <dbReference type="EMBL" id="JAT82425.1"/>
    </source>
</evidence>
<dbReference type="EMBL" id="GDQN01008629">
    <property type="protein sequence ID" value="JAT82425.1"/>
    <property type="molecule type" value="Transcribed_RNA"/>
</dbReference>
<protein>
    <submittedName>
        <fullName evidence="2">Uncharacterized protein</fullName>
    </submittedName>
</protein>
<evidence type="ECO:0000256" key="1">
    <source>
        <dbReference type="SAM" id="Phobius"/>
    </source>
</evidence>
<keyword evidence="1" id="KW-0812">Transmembrane</keyword>